<protein>
    <recommendedName>
        <fullName evidence="4">YcxB family protein</fullName>
    </recommendedName>
</protein>
<keyword evidence="1" id="KW-0472">Membrane</keyword>
<accession>A0ABX6A8V8</accession>
<dbReference type="EMBL" id="CP044108">
    <property type="protein sequence ID" value="QEU12605.1"/>
    <property type="molecule type" value="Genomic_DNA"/>
</dbReference>
<dbReference type="RefSeq" id="WP_150333726.1">
    <property type="nucleotide sequence ID" value="NZ_CP044108.1"/>
</dbReference>
<evidence type="ECO:0008006" key="4">
    <source>
        <dbReference type="Google" id="ProtNLM"/>
    </source>
</evidence>
<keyword evidence="1" id="KW-0812">Transmembrane</keyword>
<dbReference type="Proteomes" id="UP000323865">
    <property type="component" value="Chromosome"/>
</dbReference>
<keyword evidence="1" id="KW-1133">Transmembrane helix</keyword>
<feature type="transmembrane region" description="Helical" evidence="1">
    <location>
        <begin position="64"/>
        <end position="86"/>
    </location>
</feature>
<evidence type="ECO:0000256" key="1">
    <source>
        <dbReference type="SAM" id="Phobius"/>
    </source>
</evidence>
<evidence type="ECO:0000313" key="3">
    <source>
        <dbReference type="Proteomes" id="UP000323865"/>
    </source>
</evidence>
<proteinExistence type="predicted"/>
<keyword evidence="3" id="KW-1185">Reference proteome</keyword>
<name>A0ABX6A8V8_9MICO</name>
<sequence>MDENAFTVRYDEGGLASAASPREARARRYLQALTALCRRHLGTLIALLIAGILADIFLKKTFGIHIFFISFVISGTVFALLGYAFYRRGRVLYEQVFLDHRKNPPAAPPAATGSDALEWAHSIDGVGLWLGEDFLGLVPDADHYETYPWSEVRLEETALTRIGKKDLIVHLPHRHLRYSGDKLGLSAAEIIARAQSLRA</sequence>
<feature type="transmembrane region" description="Helical" evidence="1">
    <location>
        <begin position="41"/>
        <end position="58"/>
    </location>
</feature>
<evidence type="ECO:0000313" key="2">
    <source>
        <dbReference type="EMBL" id="QEU12605.1"/>
    </source>
</evidence>
<reference evidence="2 3" key="1">
    <citation type="submission" date="2019-09" db="EMBL/GenBank/DDBJ databases">
        <title>FDA dAtabase for Regulatory Grade micrObial Sequences (FDA-ARGOS): Supporting development and validation of Infectious Disease Dx tests.</title>
        <authorList>
            <person name="Sciortino C."/>
            <person name="Tallon L."/>
            <person name="Sadzewicz L."/>
            <person name="Vavikolanu K."/>
            <person name="Mehta A."/>
            <person name="Aluvathingal J."/>
            <person name="Nadendla S."/>
            <person name="Nandy P."/>
            <person name="Geyer C."/>
            <person name="Yan Y."/>
            <person name="Sichtig H."/>
        </authorList>
    </citation>
    <scope>NUCLEOTIDE SEQUENCE [LARGE SCALE GENOMIC DNA]</scope>
    <source>
        <strain evidence="2 3">FDAARGOS_640</strain>
    </source>
</reference>
<gene>
    <name evidence="2" type="ORF">FOB48_10005</name>
</gene>
<organism evidence="2 3">
    <name type="scientific">Dermabacter vaginalis</name>
    <dbReference type="NCBI Taxonomy" id="1630135"/>
    <lineage>
        <taxon>Bacteria</taxon>
        <taxon>Bacillati</taxon>
        <taxon>Actinomycetota</taxon>
        <taxon>Actinomycetes</taxon>
        <taxon>Micrococcales</taxon>
        <taxon>Dermabacteraceae</taxon>
        <taxon>Dermabacter</taxon>
    </lineage>
</organism>